<comment type="catalytic activity">
    <reaction evidence="8">
        <text>tRNA(Met) + L-methionine + ATP = L-methionyl-tRNA(Met) + AMP + diphosphate</text>
        <dbReference type="Rhea" id="RHEA:13481"/>
        <dbReference type="Rhea" id="RHEA-COMP:9667"/>
        <dbReference type="Rhea" id="RHEA-COMP:9698"/>
        <dbReference type="ChEBI" id="CHEBI:30616"/>
        <dbReference type="ChEBI" id="CHEBI:33019"/>
        <dbReference type="ChEBI" id="CHEBI:57844"/>
        <dbReference type="ChEBI" id="CHEBI:78442"/>
        <dbReference type="ChEBI" id="CHEBI:78530"/>
        <dbReference type="ChEBI" id="CHEBI:456215"/>
        <dbReference type="EC" id="6.1.1.10"/>
    </reaction>
</comment>
<dbReference type="GeneID" id="24095379"/>
<comment type="similarity">
    <text evidence="1 10">Belongs to the class-I aminoacyl-tRNA synthetase family.</text>
</comment>
<sequence length="517" mass="58213">MAAAFIDIPHIGHLHSLVTADIFARYARLENPHRPVYFMTGTDEHGMKIQKAAQARDMDPLSFCDELSEHFRALVKKANISSTRFSRTSEPQHREAVQHLWRKLDARGLLYKGRHSGWYSVSDECFYPDLQVKRVSTPGGEDYHVSTETGSRVEWMEEENYMFRQSVFQDVLRSHYESVNPRAIYPPQHHADILQTLSGPVPLEDLSVSRPRSRLSWGVPVPDDPEHTIYVWIDALTVYLSSSGYPWTKEGDLGVSRGWPPNVQVIGKDILRFHAIYLPMMLLALDLPLSQRLLSHSHWTVNRHKMSKSVGNVADPIEAIDEFSIDVVRWYLARVGGHFRDDVDWSHEQLQKHAREITSLLGNLFSRITSAKIRACVKGHDRVDSQFVPEAASLIASTSLAVPLYCENMRAMRVADALDGIVAVLQEANLLMTQTKPWAPNTSLQTVVDVYAAVLECLRVCGILLQPFIPSKAALLLDSLGVPVDERSLQFAQAEVRSPAAVRPGVILFEKPSKAVS</sequence>
<dbReference type="CDD" id="cd00814">
    <property type="entry name" value="MetRS_core"/>
    <property type="match status" value="1"/>
</dbReference>
<evidence type="ECO:0000256" key="8">
    <source>
        <dbReference type="ARBA" id="ARBA00047364"/>
    </source>
</evidence>
<dbReference type="Gene3D" id="1.10.730.10">
    <property type="entry name" value="Isoleucyl-tRNA Synthetase, Domain 1"/>
    <property type="match status" value="1"/>
</dbReference>
<dbReference type="InterPro" id="IPR015413">
    <property type="entry name" value="Methionyl/Leucyl_tRNA_Synth"/>
</dbReference>
<dbReference type="InterPro" id="IPR023457">
    <property type="entry name" value="Met-tRNA_synth_2"/>
</dbReference>
<dbReference type="GO" id="GO:0005524">
    <property type="term" value="F:ATP binding"/>
    <property type="evidence" value="ECO:0007669"/>
    <property type="project" value="UniProtKB-KW"/>
</dbReference>
<feature type="domain" description="Methionyl/Leucyl tRNA synthetase" evidence="11">
    <location>
        <begin position="8"/>
        <end position="368"/>
    </location>
</feature>
<evidence type="ECO:0000313" key="13">
    <source>
        <dbReference type="Proteomes" id="UP000006352"/>
    </source>
</evidence>
<dbReference type="PANTHER" id="PTHR43326:SF1">
    <property type="entry name" value="METHIONINE--TRNA LIGASE, MITOCHONDRIAL"/>
    <property type="match status" value="1"/>
</dbReference>
<dbReference type="STRING" id="599839.J4G1Q7"/>
<evidence type="ECO:0000256" key="2">
    <source>
        <dbReference type="ARBA" id="ARBA00012838"/>
    </source>
</evidence>
<dbReference type="RefSeq" id="XP_012179751.1">
    <property type="nucleotide sequence ID" value="XM_012324361.1"/>
</dbReference>
<protein>
    <recommendedName>
        <fullName evidence="9">Probable methionine--tRNA ligase, mitochondrial</fullName>
        <ecNumber evidence="2">6.1.1.10</ecNumber>
    </recommendedName>
</protein>
<dbReference type="AlphaFoldDB" id="J4G1Q7"/>
<dbReference type="SUPFAM" id="SSF52374">
    <property type="entry name" value="Nucleotidylyl transferase"/>
    <property type="match status" value="1"/>
</dbReference>
<dbReference type="InterPro" id="IPR014729">
    <property type="entry name" value="Rossmann-like_a/b/a_fold"/>
</dbReference>
<evidence type="ECO:0000256" key="3">
    <source>
        <dbReference type="ARBA" id="ARBA00022598"/>
    </source>
</evidence>
<evidence type="ECO:0000259" key="11">
    <source>
        <dbReference type="Pfam" id="PF09334"/>
    </source>
</evidence>
<dbReference type="HOGENOM" id="CLU_009710_9_0_1"/>
<dbReference type="GO" id="GO:0005739">
    <property type="term" value="C:mitochondrion"/>
    <property type="evidence" value="ECO:0007669"/>
    <property type="project" value="UniProtKB-ARBA"/>
</dbReference>
<evidence type="ECO:0000256" key="1">
    <source>
        <dbReference type="ARBA" id="ARBA00005594"/>
    </source>
</evidence>
<evidence type="ECO:0000256" key="7">
    <source>
        <dbReference type="ARBA" id="ARBA00023146"/>
    </source>
</evidence>
<dbReference type="Proteomes" id="UP000006352">
    <property type="component" value="Unassembled WGS sequence"/>
</dbReference>
<dbReference type="PANTHER" id="PTHR43326">
    <property type="entry name" value="METHIONYL-TRNA SYNTHETASE"/>
    <property type="match status" value="1"/>
</dbReference>
<dbReference type="SUPFAM" id="SSF47323">
    <property type="entry name" value="Anticodon-binding domain of a subclass of class I aminoacyl-tRNA synthetases"/>
    <property type="match status" value="1"/>
</dbReference>
<dbReference type="OrthoDB" id="24670at2759"/>
<accession>J4G1Q7</accession>
<reference evidence="12 13" key="1">
    <citation type="journal article" date="2012" name="Appl. Environ. Microbiol.">
        <title>Short-read sequencing for genomic analysis of the brown rot fungus Fibroporia radiculosa.</title>
        <authorList>
            <person name="Tang J.D."/>
            <person name="Perkins A.D."/>
            <person name="Sonstegard T.S."/>
            <person name="Schroeder S.G."/>
            <person name="Burgess S.C."/>
            <person name="Diehl S.V."/>
        </authorList>
    </citation>
    <scope>NUCLEOTIDE SEQUENCE [LARGE SCALE GENOMIC DNA]</scope>
    <source>
        <strain evidence="12 13">TFFH 294</strain>
    </source>
</reference>
<dbReference type="InterPro" id="IPR009080">
    <property type="entry name" value="tRNAsynth_Ia_anticodon-bd"/>
</dbReference>
<keyword evidence="5 10" id="KW-0067">ATP-binding</keyword>
<keyword evidence="7 10" id="KW-0030">Aminoacyl-tRNA synthetase</keyword>
<dbReference type="GO" id="GO:0006431">
    <property type="term" value="P:methionyl-tRNA aminoacylation"/>
    <property type="evidence" value="ECO:0007669"/>
    <property type="project" value="InterPro"/>
</dbReference>
<dbReference type="InterPro" id="IPR033911">
    <property type="entry name" value="MetRS_core"/>
</dbReference>
<keyword evidence="13" id="KW-1185">Reference proteome</keyword>
<organism evidence="12 13">
    <name type="scientific">Fibroporia radiculosa</name>
    <dbReference type="NCBI Taxonomy" id="599839"/>
    <lineage>
        <taxon>Eukaryota</taxon>
        <taxon>Fungi</taxon>
        <taxon>Dikarya</taxon>
        <taxon>Basidiomycota</taxon>
        <taxon>Agaricomycotina</taxon>
        <taxon>Agaricomycetes</taxon>
        <taxon>Polyporales</taxon>
        <taxon>Fibroporiaceae</taxon>
        <taxon>Fibroporia</taxon>
    </lineage>
</organism>
<dbReference type="Pfam" id="PF09334">
    <property type="entry name" value="tRNA-synt_1g"/>
    <property type="match status" value="1"/>
</dbReference>
<name>J4G1Q7_9APHY</name>
<dbReference type="InterPro" id="IPR014758">
    <property type="entry name" value="Met-tRNA_synth"/>
</dbReference>
<dbReference type="PRINTS" id="PR01041">
    <property type="entry name" value="TRNASYNTHMET"/>
</dbReference>
<dbReference type="EMBL" id="HE796986">
    <property type="protein sequence ID" value="CCM00468.1"/>
    <property type="molecule type" value="Genomic_DNA"/>
</dbReference>
<dbReference type="FunFam" id="2.170.220.10:FF:000001">
    <property type="entry name" value="methionine--tRNA ligase, mitochondrial"/>
    <property type="match status" value="1"/>
</dbReference>
<evidence type="ECO:0000256" key="10">
    <source>
        <dbReference type="RuleBase" id="RU363039"/>
    </source>
</evidence>
<dbReference type="Gene3D" id="3.40.50.620">
    <property type="entry name" value="HUPs"/>
    <property type="match status" value="1"/>
</dbReference>
<evidence type="ECO:0000256" key="6">
    <source>
        <dbReference type="ARBA" id="ARBA00022917"/>
    </source>
</evidence>
<evidence type="ECO:0000256" key="9">
    <source>
        <dbReference type="ARBA" id="ARBA00068817"/>
    </source>
</evidence>
<dbReference type="FunCoup" id="J4G1Q7">
    <property type="interactions" value="224"/>
</dbReference>
<dbReference type="InParanoid" id="J4G1Q7"/>
<dbReference type="NCBIfam" id="TIGR00398">
    <property type="entry name" value="metG"/>
    <property type="match status" value="1"/>
</dbReference>
<keyword evidence="4 10" id="KW-0547">Nucleotide-binding</keyword>
<evidence type="ECO:0000313" key="12">
    <source>
        <dbReference type="EMBL" id="CCM00468.1"/>
    </source>
</evidence>
<proteinExistence type="inferred from homology"/>
<evidence type="ECO:0000256" key="5">
    <source>
        <dbReference type="ARBA" id="ARBA00022840"/>
    </source>
</evidence>
<dbReference type="EC" id="6.1.1.10" evidence="2"/>
<dbReference type="Gene3D" id="2.170.220.10">
    <property type="match status" value="1"/>
</dbReference>
<evidence type="ECO:0000256" key="4">
    <source>
        <dbReference type="ARBA" id="ARBA00022741"/>
    </source>
</evidence>
<keyword evidence="3 10" id="KW-0436">Ligase</keyword>
<keyword evidence="6 10" id="KW-0648">Protein biosynthesis</keyword>
<gene>
    <name evidence="12" type="ORF">FIBRA_02501</name>
</gene>
<dbReference type="GO" id="GO:0004825">
    <property type="term" value="F:methionine-tRNA ligase activity"/>
    <property type="evidence" value="ECO:0007669"/>
    <property type="project" value="UniProtKB-EC"/>
</dbReference>